<sequence>MTKICIFEFLVILCMFVFLLSEIQDTYVAGTPPSSPSARRRSRSPSGSPGRGQSRRDGHHSPSRGDRRQGGLLEGGPSPNSPRLRNRRGAIDLTNVPGHNNG</sequence>
<feature type="chain" id="PRO_5012985431" description="Glycine rich superfamily member" evidence="2">
    <location>
        <begin position="22"/>
        <end position="102"/>
    </location>
</feature>
<dbReference type="AlphaFoldDB" id="A0A224YHH2"/>
<evidence type="ECO:0000256" key="1">
    <source>
        <dbReference type="SAM" id="MobiDB-lite"/>
    </source>
</evidence>
<feature type="compositionally biased region" description="Basic and acidic residues" evidence="1">
    <location>
        <begin position="54"/>
        <end position="69"/>
    </location>
</feature>
<name>A0A224YHH2_9ACAR</name>
<evidence type="ECO:0000256" key="2">
    <source>
        <dbReference type="SAM" id="SignalP"/>
    </source>
</evidence>
<reference evidence="3" key="1">
    <citation type="journal article" date="2017" name="Parasit. Vectors">
        <title>Sialotranscriptomics of Rhipicephalus zambeziensis reveals intricate expression profiles of secretory proteins and suggests tight temporal transcriptional regulation during blood-feeding.</title>
        <authorList>
            <person name="de Castro M.H."/>
            <person name="de Klerk D."/>
            <person name="Pienaar R."/>
            <person name="Rees D.J.G."/>
            <person name="Mans B.J."/>
        </authorList>
    </citation>
    <scope>NUCLEOTIDE SEQUENCE</scope>
    <source>
        <tissue evidence="3">Salivary glands</tissue>
    </source>
</reference>
<dbReference type="EMBL" id="GFPF01002084">
    <property type="protein sequence ID" value="MAA13230.1"/>
    <property type="molecule type" value="Transcribed_RNA"/>
</dbReference>
<keyword evidence="2" id="KW-0732">Signal</keyword>
<feature type="region of interest" description="Disordered" evidence="1">
    <location>
        <begin position="28"/>
        <end position="102"/>
    </location>
</feature>
<proteinExistence type="predicted"/>
<evidence type="ECO:0000313" key="3">
    <source>
        <dbReference type="EMBL" id="MAA13230.1"/>
    </source>
</evidence>
<accession>A0A224YHH2</accession>
<organism evidence="3">
    <name type="scientific">Rhipicephalus zambeziensis</name>
    <dbReference type="NCBI Taxonomy" id="60191"/>
    <lineage>
        <taxon>Eukaryota</taxon>
        <taxon>Metazoa</taxon>
        <taxon>Ecdysozoa</taxon>
        <taxon>Arthropoda</taxon>
        <taxon>Chelicerata</taxon>
        <taxon>Arachnida</taxon>
        <taxon>Acari</taxon>
        <taxon>Parasitiformes</taxon>
        <taxon>Ixodida</taxon>
        <taxon>Ixodoidea</taxon>
        <taxon>Ixodidae</taxon>
        <taxon>Rhipicephalinae</taxon>
        <taxon>Rhipicephalus</taxon>
        <taxon>Rhipicephalus</taxon>
    </lineage>
</organism>
<feature type="signal peptide" evidence="2">
    <location>
        <begin position="1"/>
        <end position="21"/>
    </location>
</feature>
<protein>
    <recommendedName>
        <fullName evidence="4">Glycine rich superfamily member</fullName>
    </recommendedName>
</protein>
<evidence type="ECO:0008006" key="4">
    <source>
        <dbReference type="Google" id="ProtNLM"/>
    </source>
</evidence>